<evidence type="ECO:0000259" key="1">
    <source>
        <dbReference type="PROSITE" id="PS50943"/>
    </source>
</evidence>
<accession>A0ABW9UWP4</accession>
<reference evidence="2 3" key="1">
    <citation type="submission" date="2019-12" db="EMBL/GenBank/DDBJ databases">
        <title>Genomic-based taxomic classification of the family Erythrobacteraceae.</title>
        <authorList>
            <person name="Xu L."/>
        </authorList>
    </citation>
    <scope>NUCLEOTIDE SEQUENCE [LARGE SCALE GENOMIC DNA]</scope>
    <source>
        <strain evidence="2 3">H32</strain>
    </source>
</reference>
<dbReference type="Pfam" id="PF17765">
    <property type="entry name" value="MLTR_LBD"/>
    <property type="match status" value="1"/>
</dbReference>
<evidence type="ECO:0000313" key="3">
    <source>
        <dbReference type="Proteomes" id="UP000444401"/>
    </source>
</evidence>
<organism evidence="2 3">
    <name type="scientific">Pelagerythrobacter marinus</name>
    <dbReference type="NCBI Taxonomy" id="538382"/>
    <lineage>
        <taxon>Bacteria</taxon>
        <taxon>Pseudomonadati</taxon>
        <taxon>Pseudomonadota</taxon>
        <taxon>Alphaproteobacteria</taxon>
        <taxon>Sphingomonadales</taxon>
        <taxon>Erythrobacteraceae</taxon>
        <taxon>Pelagerythrobacter</taxon>
    </lineage>
</organism>
<sequence length="278" mass="29341">MEQATLPHPDAAGEAARPGVILKEWRARRKVSQLDLALASEISQRHLSFIETGRSAPSPAVVDRLARELAMPMRAHNVLRMAAGFAPAHRERPLDDPQLAGAREIVERLLAGHEPYPALAVDRAWNLVAANAALAPLLSGVESELLAPPVNVLRLALHPGGIAPRIANFAEWRAHLLARLSAQVDASGDPALAALERELRALPLPRTAGPAPAGSGQAIAVPLVLDLQQGRLSLISTTTVFGSPVDITLSELAIEAFFPSDEASRAILADLAQGAATA</sequence>
<dbReference type="Gene3D" id="3.30.450.180">
    <property type="match status" value="1"/>
</dbReference>
<protein>
    <submittedName>
        <fullName evidence="2">Helix-turn-helix domain-containing protein</fullName>
    </submittedName>
</protein>
<comment type="caution">
    <text evidence="2">The sequence shown here is derived from an EMBL/GenBank/DDBJ whole genome shotgun (WGS) entry which is preliminary data.</text>
</comment>
<dbReference type="InterPro" id="IPR041413">
    <property type="entry name" value="MLTR_LBD"/>
</dbReference>
<dbReference type="Gene3D" id="1.10.260.40">
    <property type="entry name" value="lambda repressor-like DNA-binding domains"/>
    <property type="match status" value="1"/>
</dbReference>
<dbReference type="RefSeq" id="WP_160732870.1">
    <property type="nucleotide sequence ID" value="NZ_WTYO01000002.1"/>
</dbReference>
<dbReference type="SUPFAM" id="SSF47413">
    <property type="entry name" value="lambda repressor-like DNA-binding domains"/>
    <property type="match status" value="1"/>
</dbReference>
<dbReference type="Proteomes" id="UP000444401">
    <property type="component" value="Unassembled WGS sequence"/>
</dbReference>
<dbReference type="InterPro" id="IPR010982">
    <property type="entry name" value="Lambda_DNA-bd_dom_sf"/>
</dbReference>
<dbReference type="InterPro" id="IPR001387">
    <property type="entry name" value="Cro/C1-type_HTH"/>
</dbReference>
<dbReference type="PANTHER" id="PTHR35010">
    <property type="entry name" value="BLL4672 PROTEIN-RELATED"/>
    <property type="match status" value="1"/>
</dbReference>
<dbReference type="PANTHER" id="PTHR35010:SF4">
    <property type="entry name" value="BLL5781 PROTEIN"/>
    <property type="match status" value="1"/>
</dbReference>
<dbReference type="CDD" id="cd00093">
    <property type="entry name" value="HTH_XRE"/>
    <property type="match status" value="1"/>
</dbReference>
<dbReference type="PROSITE" id="PS50943">
    <property type="entry name" value="HTH_CROC1"/>
    <property type="match status" value="1"/>
</dbReference>
<feature type="domain" description="HTH cro/C1-type" evidence="1">
    <location>
        <begin position="22"/>
        <end position="76"/>
    </location>
</feature>
<proteinExistence type="predicted"/>
<name>A0ABW9UWP4_9SPHN</name>
<evidence type="ECO:0000313" key="2">
    <source>
        <dbReference type="EMBL" id="MXO68220.1"/>
    </source>
</evidence>
<dbReference type="SMART" id="SM00530">
    <property type="entry name" value="HTH_XRE"/>
    <property type="match status" value="1"/>
</dbReference>
<keyword evidence="3" id="KW-1185">Reference proteome</keyword>
<gene>
    <name evidence="2" type="ORF">GRI72_05195</name>
</gene>
<dbReference type="EMBL" id="WTYO01000002">
    <property type="protein sequence ID" value="MXO68220.1"/>
    <property type="molecule type" value="Genomic_DNA"/>
</dbReference>
<dbReference type="Pfam" id="PF01381">
    <property type="entry name" value="HTH_3"/>
    <property type="match status" value="1"/>
</dbReference>